<accession>A0A4P6G151</accession>
<proteinExistence type="predicted"/>
<keyword evidence="2" id="KW-1185">Reference proteome</keyword>
<reference evidence="1 2" key="1">
    <citation type="submission" date="2017-11" db="EMBL/GenBank/DDBJ databases">
        <title>Genome sequence of Pseudomonas arsenicoxydans ACM1.</title>
        <authorList>
            <person name="Nascimento F.X."/>
        </authorList>
    </citation>
    <scope>NUCLEOTIDE SEQUENCE [LARGE SCALE GENOMIC DNA]</scope>
    <source>
        <strain evidence="1 2">ACM1</strain>
    </source>
</reference>
<protein>
    <submittedName>
        <fullName evidence="1">Uncharacterized protein</fullName>
    </submittedName>
</protein>
<name>A0A4P6G151_9PSED</name>
<evidence type="ECO:0000313" key="1">
    <source>
        <dbReference type="EMBL" id="QAY82910.1"/>
    </source>
</evidence>
<dbReference type="EMBL" id="CP024767">
    <property type="protein sequence ID" value="QAY82910.1"/>
    <property type="molecule type" value="Genomic_DNA"/>
</dbReference>
<dbReference type="AlphaFoldDB" id="A0A4P6G151"/>
<dbReference type="Proteomes" id="UP000291121">
    <property type="component" value="Chromosome"/>
</dbReference>
<gene>
    <name evidence="1" type="ORF">CUN61_02555</name>
</gene>
<evidence type="ECO:0000313" key="2">
    <source>
        <dbReference type="Proteomes" id="UP000291121"/>
    </source>
</evidence>
<sequence length="124" mass="14154">MTKKYSALVMEIDEIVEEAVVLLVNGVIVQCFINYCPFKIEVGKTYEVEFEMVLPDSVGMEVSQDEYVGVEMEDDSFSCVVAGYLDGAVLRSFIDFDAQNINYDYPFFNQKFIKINVVRIDVAF</sequence>
<organism evidence="1 2">
    <name type="scientific">Pseudomonas arsenicoxydans</name>
    <dbReference type="NCBI Taxonomy" id="702115"/>
    <lineage>
        <taxon>Bacteria</taxon>
        <taxon>Pseudomonadati</taxon>
        <taxon>Pseudomonadota</taxon>
        <taxon>Gammaproteobacteria</taxon>
        <taxon>Pseudomonadales</taxon>
        <taxon>Pseudomonadaceae</taxon>
        <taxon>Pseudomonas</taxon>
    </lineage>
</organism>
<dbReference type="RefSeq" id="WP_208670390.1">
    <property type="nucleotide sequence ID" value="NZ_CP024767.1"/>
</dbReference>